<sequence>MKNARSMSAKSTQFIHLKSYVLRIQQDNSKNSTFIIIKAPITILVVNMLHE</sequence>
<dbReference type="AlphaFoldDB" id="A0A2P2P2M9"/>
<accession>A0A2P2P2M9</accession>
<dbReference type="EMBL" id="GGEC01068397">
    <property type="protein sequence ID" value="MBX48881.1"/>
    <property type="molecule type" value="Transcribed_RNA"/>
</dbReference>
<proteinExistence type="predicted"/>
<protein>
    <submittedName>
        <fullName evidence="1">Uncharacterized protein MANES_05G098300</fullName>
    </submittedName>
</protein>
<organism evidence="1">
    <name type="scientific">Rhizophora mucronata</name>
    <name type="common">Asiatic mangrove</name>
    <dbReference type="NCBI Taxonomy" id="61149"/>
    <lineage>
        <taxon>Eukaryota</taxon>
        <taxon>Viridiplantae</taxon>
        <taxon>Streptophyta</taxon>
        <taxon>Embryophyta</taxon>
        <taxon>Tracheophyta</taxon>
        <taxon>Spermatophyta</taxon>
        <taxon>Magnoliopsida</taxon>
        <taxon>eudicotyledons</taxon>
        <taxon>Gunneridae</taxon>
        <taxon>Pentapetalae</taxon>
        <taxon>rosids</taxon>
        <taxon>fabids</taxon>
        <taxon>Malpighiales</taxon>
        <taxon>Rhizophoraceae</taxon>
        <taxon>Rhizophora</taxon>
    </lineage>
</organism>
<reference evidence="1" key="1">
    <citation type="submission" date="2018-02" db="EMBL/GenBank/DDBJ databases">
        <title>Rhizophora mucronata_Transcriptome.</title>
        <authorList>
            <person name="Meera S.P."/>
            <person name="Sreeshan A."/>
            <person name="Augustine A."/>
        </authorList>
    </citation>
    <scope>NUCLEOTIDE SEQUENCE</scope>
    <source>
        <tissue evidence="1">Leaf</tissue>
    </source>
</reference>
<evidence type="ECO:0000313" key="1">
    <source>
        <dbReference type="EMBL" id="MBX48881.1"/>
    </source>
</evidence>
<name>A0A2P2P2M9_RHIMU</name>